<evidence type="ECO:0000313" key="10">
    <source>
        <dbReference type="Proteomes" id="UP001253545"/>
    </source>
</evidence>
<evidence type="ECO:0000256" key="6">
    <source>
        <dbReference type="ARBA" id="ARBA00023136"/>
    </source>
</evidence>
<feature type="transmembrane region" description="Helical" evidence="7">
    <location>
        <begin position="294"/>
        <end position="315"/>
    </location>
</feature>
<evidence type="ECO:0000256" key="4">
    <source>
        <dbReference type="ARBA" id="ARBA00022692"/>
    </source>
</evidence>
<evidence type="ECO:0000259" key="8">
    <source>
        <dbReference type="PROSITE" id="PS50850"/>
    </source>
</evidence>
<feature type="domain" description="Major facilitator superfamily (MFS) profile" evidence="8">
    <location>
        <begin position="14"/>
        <end position="403"/>
    </location>
</feature>
<evidence type="ECO:0000256" key="1">
    <source>
        <dbReference type="ARBA" id="ARBA00004127"/>
    </source>
</evidence>
<name>A0ABU2ZWG4_9ALTE</name>
<dbReference type="PANTHER" id="PTHR23514">
    <property type="entry name" value="BYPASS OF STOP CODON PROTEIN 6"/>
    <property type="match status" value="1"/>
</dbReference>
<dbReference type="Proteomes" id="UP001253545">
    <property type="component" value="Unassembled WGS sequence"/>
</dbReference>
<feature type="transmembrane region" description="Helical" evidence="7">
    <location>
        <begin position="143"/>
        <end position="160"/>
    </location>
</feature>
<feature type="transmembrane region" description="Helical" evidence="7">
    <location>
        <begin position="205"/>
        <end position="223"/>
    </location>
</feature>
<comment type="caution">
    <text evidence="9">The sequence shown here is derived from an EMBL/GenBank/DDBJ whole genome shotgun (WGS) entry which is preliminary data.</text>
</comment>
<dbReference type="InterPro" id="IPR011701">
    <property type="entry name" value="MFS"/>
</dbReference>
<dbReference type="EMBL" id="JAVRHX010000009">
    <property type="protein sequence ID" value="MDT0596649.1"/>
    <property type="molecule type" value="Genomic_DNA"/>
</dbReference>
<keyword evidence="6 7" id="KW-0472">Membrane</keyword>
<feature type="transmembrane region" description="Helical" evidence="7">
    <location>
        <begin position="377"/>
        <end position="399"/>
    </location>
</feature>
<feature type="transmembrane region" description="Helical" evidence="7">
    <location>
        <begin position="268"/>
        <end position="288"/>
    </location>
</feature>
<dbReference type="InterPro" id="IPR020846">
    <property type="entry name" value="MFS_dom"/>
</dbReference>
<keyword evidence="10" id="KW-1185">Reference proteome</keyword>
<dbReference type="InterPro" id="IPR036259">
    <property type="entry name" value="MFS_trans_sf"/>
</dbReference>
<dbReference type="SUPFAM" id="SSF103473">
    <property type="entry name" value="MFS general substrate transporter"/>
    <property type="match status" value="1"/>
</dbReference>
<feature type="transmembrane region" description="Helical" evidence="7">
    <location>
        <begin position="104"/>
        <end position="122"/>
    </location>
</feature>
<feature type="transmembrane region" description="Helical" evidence="7">
    <location>
        <begin position="80"/>
        <end position="98"/>
    </location>
</feature>
<comment type="subcellular location">
    <subcellularLocation>
        <location evidence="1">Endomembrane system</location>
        <topology evidence="1">Multi-pass membrane protein</topology>
    </subcellularLocation>
</comment>
<protein>
    <submittedName>
        <fullName evidence="9">MFS transporter</fullName>
    </submittedName>
</protein>
<sequence>MTTTTVPHKHSSRIFLLSCLALVVTAMTFAIRAGIVPELGKEFGLTNVQLGVIIGMAFWGFPAATVIGGFLYNTFGAKKLLWVAFICHTVGLVLTITANGYYGLIVSTFLVGFGNGAVEAACNPLISDMYKDNKTTMLNKFHVWFPGGIVIGALVSYALNTMGFSWEYQIAVMLLPAAVYAAMLIGCEFPELNKEIDTTSGNLQALLRPLFLFFFVVMTITATTELGTQGWISEILAASGATPMLILALITGIMAVGRYFAGPLVHSLNPAGVLLGSSVLAFIGIFLLTQVSGSMVYVAAVFFALGVTYFWPTMLGCVTEYMPKTGALGLSLVGGAGMAGVAIFNPIIGGWADDAKAQAITNGATGTELTMASGQAILSNLMIFPLVLIVLFAGLYFFVKKSGIGKKA</sequence>
<evidence type="ECO:0000256" key="5">
    <source>
        <dbReference type="ARBA" id="ARBA00022989"/>
    </source>
</evidence>
<feature type="transmembrane region" description="Helical" evidence="7">
    <location>
        <begin position="49"/>
        <end position="73"/>
    </location>
</feature>
<dbReference type="Gene3D" id="1.20.1250.20">
    <property type="entry name" value="MFS general substrate transporter like domains"/>
    <property type="match status" value="1"/>
</dbReference>
<dbReference type="Pfam" id="PF07690">
    <property type="entry name" value="MFS_1"/>
    <property type="match status" value="1"/>
</dbReference>
<dbReference type="InterPro" id="IPR051788">
    <property type="entry name" value="MFS_Transporter"/>
</dbReference>
<accession>A0ABU2ZWG4</accession>
<evidence type="ECO:0000256" key="7">
    <source>
        <dbReference type="SAM" id="Phobius"/>
    </source>
</evidence>
<organism evidence="9 10">
    <name type="scientific">Glaciecola petra</name>
    <dbReference type="NCBI Taxonomy" id="3075602"/>
    <lineage>
        <taxon>Bacteria</taxon>
        <taxon>Pseudomonadati</taxon>
        <taxon>Pseudomonadota</taxon>
        <taxon>Gammaproteobacteria</taxon>
        <taxon>Alteromonadales</taxon>
        <taxon>Alteromonadaceae</taxon>
        <taxon>Glaciecola</taxon>
    </lineage>
</organism>
<feature type="transmembrane region" description="Helical" evidence="7">
    <location>
        <begin position="166"/>
        <end position="185"/>
    </location>
</feature>
<reference evidence="9 10" key="1">
    <citation type="submission" date="2023-09" db="EMBL/GenBank/DDBJ databases">
        <authorList>
            <person name="Rey-Velasco X."/>
        </authorList>
    </citation>
    <scope>NUCLEOTIDE SEQUENCE [LARGE SCALE GENOMIC DNA]</scope>
    <source>
        <strain evidence="9 10">P117</strain>
    </source>
</reference>
<dbReference type="PROSITE" id="PS50850">
    <property type="entry name" value="MFS"/>
    <property type="match status" value="1"/>
</dbReference>
<dbReference type="PANTHER" id="PTHR23514:SF3">
    <property type="entry name" value="BYPASS OF STOP CODON PROTEIN 6"/>
    <property type="match status" value="1"/>
</dbReference>
<proteinExistence type="inferred from homology"/>
<keyword evidence="3" id="KW-0813">Transport</keyword>
<evidence type="ECO:0000256" key="2">
    <source>
        <dbReference type="ARBA" id="ARBA00008335"/>
    </source>
</evidence>
<feature type="transmembrane region" description="Helical" evidence="7">
    <location>
        <begin position="235"/>
        <end position="256"/>
    </location>
</feature>
<comment type="similarity">
    <text evidence="2">Belongs to the major facilitator superfamily.</text>
</comment>
<gene>
    <name evidence="9" type="ORF">RM552_17460</name>
</gene>
<evidence type="ECO:0000256" key="3">
    <source>
        <dbReference type="ARBA" id="ARBA00022448"/>
    </source>
</evidence>
<feature type="transmembrane region" description="Helical" evidence="7">
    <location>
        <begin position="327"/>
        <end position="348"/>
    </location>
</feature>
<keyword evidence="5 7" id="KW-1133">Transmembrane helix</keyword>
<dbReference type="RefSeq" id="WP_311370176.1">
    <property type="nucleotide sequence ID" value="NZ_JAVRHX010000009.1"/>
</dbReference>
<keyword evidence="4 7" id="KW-0812">Transmembrane</keyword>
<evidence type="ECO:0000313" key="9">
    <source>
        <dbReference type="EMBL" id="MDT0596649.1"/>
    </source>
</evidence>